<organism evidence="1">
    <name type="scientific">uncultured Caudovirales phage</name>
    <dbReference type="NCBI Taxonomy" id="2100421"/>
    <lineage>
        <taxon>Viruses</taxon>
        <taxon>Duplodnaviria</taxon>
        <taxon>Heunggongvirae</taxon>
        <taxon>Uroviricota</taxon>
        <taxon>Caudoviricetes</taxon>
        <taxon>Peduoviridae</taxon>
        <taxon>Maltschvirus</taxon>
        <taxon>Maltschvirus maltsch</taxon>
    </lineage>
</organism>
<reference evidence="1" key="1">
    <citation type="submission" date="2020-04" db="EMBL/GenBank/DDBJ databases">
        <authorList>
            <person name="Chiriac C."/>
            <person name="Salcher M."/>
            <person name="Ghai R."/>
            <person name="Kavagutti S V."/>
        </authorList>
    </citation>
    <scope>NUCLEOTIDE SEQUENCE</scope>
</reference>
<dbReference type="EMBL" id="LR796637">
    <property type="protein sequence ID" value="CAB4156056.1"/>
    <property type="molecule type" value="Genomic_DNA"/>
</dbReference>
<name>A0A6J5NE13_9CAUD</name>
<proteinExistence type="predicted"/>
<accession>A0A6J5NE13</accession>
<evidence type="ECO:0000313" key="1">
    <source>
        <dbReference type="EMBL" id="CAB4156056.1"/>
    </source>
</evidence>
<sequence length="54" mass="6256">MDINEVETLEDLRKWIVQYLPDAVVQLSDNDIIIKTGMDVAMGGYLYPIKERNE</sequence>
<protein>
    <submittedName>
        <fullName evidence="1">Uncharacterized protein</fullName>
    </submittedName>
</protein>
<gene>
    <name evidence="1" type="ORF">UFOVP655_33</name>
</gene>